<proteinExistence type="predicted"/>
<dbReference type="SUPFAM" id="SSF55811">
    <property type="entry name" value="Nudix"/>
    <property type="match status" value="1"/>
</dbReference>
<comment type="caution">
    <text evidence="1">The sequence shown here is derived from an EMBL/GenBank/DDBJ whole genome shotgun (WGS) entry which is preliminary data.</text>
</comment>
<organism evidence="1 2">
    <name type="scientific">Neobacillus pocheonensis</name>
    <dbReference type="NCBI Taxonomy" id="363869"/>
    <lineage>
        <taxon>Bacteria</taxon>
        <taxon>Bacillati</taxon>
        <taxon>Bacillota</taxon>
        <taxon>Bacilli</taxon>
        <taxon>Bacillales</taxon>
        <taxon>Bacillaceae</taxon>
        <taxon>Neobacillus</taxon>
    </lineage>
</organism>
<protein>
    <recommendedName>
        <fullName evidence="3">Nudix hydrolase domain-containing protein</fullName>
    </recommendedName>
</protein>
<reference evidence="1 2" key="1">
    <citation type="submission" date="2022-06" db="EMBL/GenBank/DDBJ databases">
        <authorList>
            <person name="Jeon C.O."/>
        </authorList>
    </citation>
    <scope>NUCLEOTIDE SEQUENCE [LARGE SCALE GENOMIC DNA]</scope>
    <source>
        <strain evidence="1 2">KCTC 13943</strain>
    </source>
</reference>
<keyword evidence="2" id="KW-1185">Reference proteome</keyword>
<dbReference type="InterPro" id="IPR015797">
    <property type="entry name" value="NUDIX_hydrolase-like_dom_sf"/>
</dbReference>
<evidence type="ECO:0000313" key="2">
    <source>
        <dbReference type="Proteomes" id="UP001523262"/>
    </source>
</evidence>
<sequence length="61" mass="7042">MPCSRRPRCWDTHVHVVVHLFAYTIIDESGFGKGIETDSEQVALGWIPLEELLNMIFIEKL</sequence>
<dbReference type="Proteomes" id="UP001523262">
    <property type="component" value="Unassembled WGS sequence"/>
</dbReference>
<name>A0ABT0WGL0_9BACI</name>
<accession>A0ABT0WGL0</accession>
<evidence type="ECO:0000313" key="1">
    <source>
        <dbReference type="EMBL" id="MCM2534745.1"/>
    </source>
</evidence>
<evidence type="ECO:0008006" key="3">
    <source>
        <dbReference type="Google" id="ProtNLM"/>
    </source>
</evidence>
<gene>
    <name evidence="1" type="ORF">NDK43_23355</name>
</gene>
<dbReference type="EMBL" id="JAMQCR010000002">
    <property type="protein sequence ID" value="MCM2534745.1"/>
    <property type="molecule type" value="Genomic_DNA"/>
</dbReference>